<proteinExistence type="predicted"/>
<evidence type="ECO:0000313" key="1">
    <source>
        <dbReference type="EMBL" id="MDR6238100.1"/>
    </source>
</evidence>
<gene>
    <name evidence="1" type="ORF">HNQ88_001076</name>
</gene>
<dbReference type="Proteomes" id="UP001185092">
    <property type="component" value="Unassembled WGS sequence"/>
</dbReference>
<protein>
    <recommendedName>
        <fullName evidence="3">Carboxypeptidase-like protein</fullName>
    </recommendedName>
</protein>
<dbReference type="RefSeq" id="WP_309937569.1">
    <property type="nucleotide sequence ID" value="NZ_AP025305.1"/>
</dbReference>
<sequence length="255" mass="28633">MALLLVNVATAQDAVDNNSLPDEEEVLNLDSLVTLTGVVINEENEAPMPFVHVVNMSRKRGVVTDDDGLFKLYMNPGDTVVFSFVGFKDFEFHLDSAEKGSTYAATIGLSPSAYELKAITVYEYPTLDEMKKQLVEMRTKDPEEDKVKIPGGYYGPQKEVKAKAWNSPVSAVAGLFSKDRKMQKRLVQSKKSYEDYKIINSKFSEQVVADITGYSDPNEIARFMQFCGFSNDYLLSTPAYDVIVAIQDKQKIFER</sequence>
<dbReference type="AlphaFoldDB" id="A0AAE3XKB7"/>
<dbReference type="EMBL" id="JAVDQD010000001">
    <property type="protein sequence ID" value="MDR6238100.1"/>
    <property type="molecule type" value="Genomic_DNA"/>
</dbReference>
<comment type="caution">
    <text evidence="1">The sequence shown here is derived from an EMBL/GenBank/DDBJ whole genome shotgun (WGS) entry which is preliminary data.</text>
</comment>
<evidence type="ECO:0008006" key="3">
    <source>
        <dbReference type="Google" id="ProtNLM"/>
    </source>
</evidence>
<accession>A0AAE3XKB7</accession>
<dbReference type="Pfam" id="PF13715">
    <property type="entry name" value="CarbopepD_reg_2"/>
    <property type="match status" value="1"/>
</dbReference>
<evidence type="ECO:0000313" key="2">
    <source>
        <dbReference type="Proteomes" id="UP001185092"/>
    </source>
</evidence>
<dbReference type="InterPro" id="IPR008969">
    <property type="entry name" value="CarboxyPept-like_regulatory"/>
</dbReference>
<name>A0AAE3XKB7_9BACT</name>
<dbReference type="SUPFAM" id="SSF49464">
    <property type="entry name" value="Carboxypeptidase regulatory domain-like"/>
    <property type="match status" value="1"/>
</dbReference>
<organism evidence="1 2">
    <name type="scientific">Aureibacter tunicatorum</name>
    <dbReference type="NCBI Taxonomy" id="866807"/>
    <lineage>
        <taxon>Bacteria</taxon>
        <taxon>Pseudomonadati</taxon>
        <taxon>Bacteroidota</taxon>
        <taxon>Cytophagia</taxon>
        <taxon>Cytophagales</taxon>
        <taxon>Persicobacteraceae</taxon>
        <taxon>Aureibacter</taxon>
    </lineage>
</organism>
<keyword evidence="2" id="KW-1185">Reference proteome</keyword>
<reference evidence="1" key="1">
    <citation type="submission" date="2023-07" db="EMBL/GenBank/DDBJ databases">
        <title>Genomic Encyclopedia of Type Strains, Phase IV (KMG-IV): sequencing the most valuable type-strain genomes for metagenomic binning, comparative biology and taxonomic classification.</title>
        <authorList>
            <person name="Goeker M."/>
        </authorList>
    </citation>
    <scope>NUCLEOTIDE SEQUENCE</scope>
    <source>
        <strain evidence="1">DSM 26174</strain>
    </source>
</reference>